<dbReference type="RefSeq" id="WP_111985650.1">
    <property type="nucleotide sequence ID" value="NZ_VOAP01000009.1"/>
</dbReference>
<dbReference type="EMBL" id="VOAP01000009">
    <property type="protein sequence ID" value="TWO21931.1"/>
    <property type="molecule type" value="Genomic_DNA"/>
</dbReference>
<accession>A0A562XIF7</accession>
<dbReference type="Proteomes" id="UP000321812">
    <property type="component" value="Unassembled WGS sequence"/>
</dbReference>
<name>A0A562XIF7_CAMHY</name>
<dbReference type="InterPro" id="IPR014710">
    <property type="entry name" value="RmlC-like_jellyroll"/>
</dbReference>
<reference evidence="1 2" key="1">
    <citation type="submission" date="2019-07" db="EMBL/GenBank/DDBJ databases">
        <title>Rapid identification of Enteric Bacteria from Whole Genome Sequences (WGS) using Average Nucleotide Identity (ANI).</title>
        <authorList>
            <person name="Lane C."/>
        </authorList>
    </citation>
    <scope>NUCLEOTIDE SEQUENCE [LARGE SCALE GENOMIC DNA]</scope>
    <source>
        <strain evidence="1 2">D2411</strain>
    </source>
</reference>
<dbReference type="Gene3D" id="2.60.120.10">
    <property type="entry name" value="Jelly Rolls"/>
    <property type="match status" value="1"/>
</dbReference>
<sequence length="109" mass="12291">MEKIIFKTSLFEGVKAIKLVESEFSKEIRISMAKNSFMDKHKAPAPIIVQVLKGSIIFKSDNQEVRLDEFDLITLKAGVEHSLLALEDSIIRLSLSKIDNESRVFKVVG</sequence>
<organism evidence="1 2">
    <name type="scientific">Campylobacter hyointestinalis</name>
    <dbReference type="NCBI Taxonomy" id="198"/>
    <lineage>
        <taxon>Bacteria</taxon>
        <taxon>Pseudomonadati</taxon>
        <taxon>Campylobacterota</taxon>
        <taxon>Epsilonproteobacteria</taxon>
        <taxon>Campylobacterales</taxon>
        <taxon>Campylobacteraceae</taxon>
        <taxon>Campylobacter</taxon>
    </lineage>
</organism>
<gene>
    <name evidence="1" type="ORF">YZ82_02805</name>
</gene>
<protein>
    <submittedName>
        <fullName evidence="1">Cupin domain-containing protein</fullName>
    </submittedName>
</protein>
<evidence type="ECO:0000313" key="2">
    <source>
        <dbReference type="Proteomes" id="UP000321812"/>
    </source>
</evidence>
<dbReference type="InterPro" id="IPR011051">
    <property type="entry name" value="RmlC_Cupin_sf"/>
</dbReference>
<dbReference type="SUPFAM" id="SSF51182">
    <property type="entry name" value="RmlC-like cupins"/>
    <property type="match status" value="1"/>
</dbReference>
<evidence type="ECO:0000313" key="1">
    <source>
        <dbReference type="EMBL" id="TWO21931.1"/>
    </source>
</evidence>
<dbReference type="AlphaFoldDB" id="A0A562XIF7"/>
<comment type="caution">
    <text evidence="1">The sequence shown here is derived from an EMBL/GenBank/DDBJ whole genome shotgun (WGS) entry which is preliminary data.</text>
</comment>
<proteinExistence type="predicted"/>